<sequence>MARNISHNKYALLPLMVSSALASGISQAQEVQNQEGTAENPMETVVVVGVASDTEITPEELDKQQANDLSDIFRQVPSVSVGGSLAIAQKIYVRGMEDTLLNVTVDGAPQTSTLFHHIGRVSIEPELLERVEVQAGAGEATSGAGAIGGAIRFKTKDVDDLLDEGEQFGAMVKGAYFSNDGDKASASVYGKITDNWGLLGSFVTVNRDNMKDGDGDTIYGSTSDQDLAFIKLSGELSENQKLSVSFEQREETGEFGKHPNWPALQGATLYPMETERQTSVINHQFSPNELFNLETTVYHTQSEAWRELYDYIASVETTGFDLRNTSSIGQHSLTYGIEAREDEVEGRSFLGGISYIEEGQVLGAYIQDHWQATDALLLSFGLRYDEYELERVTHDDETDSQGFSPNIGMSYSLTDALTFTAGHATAMRGKEVGDGFTLDASTIAPDLDAETVDNTELGLEYSLDGLDLKAAIYRSTIDDIIFDQAGPGIYYENVGELVTEGFELSASYVWDQLTISAAFSHNDSELDGETVEGYEHNGVANARGDTWNFAANYAFSSKLELGWNLTIVQDLNNIKVLRRSTEVGWADGVAEVDKPGYEVFDVYLHWEPLADDSLNVNLAVQNLFNEHYRDHSSVADYGHISGYDMVAGIYEAGRDIRLSVDYRF</sequence>
<evidence type="ECO:0000313" key="17">
    <source>
        <dbReference type="Proteomes" id="UP001569428"/>
    </source>
</evidence>
<feature type="domain" description="TonB-dependent receptor plug" evidence="15">
    <location>
        <begin position="52"/>
        <end position="150"/>
    </location>
</feature>
<keyword evidence="3 10" id="KW-0813">Transport</keyword>
<dbReference type="Pfam" id="PF00593">
    <property type="entry name" value="TonB_dep_Rec_b-barrel"/>
    <property type="match status" value="1"/>
</dbReference>
<dbReference type="InterPro" id="IPR037066">
    <property type="entry name" value="Plug_dom_sf"/>
</dbReference>
<evidence type="ECO:0000256" key="3">
    <source>
        <dbReference type="ARBA" id="ARBA00022448"/>
    </source>
</evidence>
<keyword evidence="6 13" id="KW-0732">Signal</keyword>
<protein>
    <submittedName>
        <fullName evidence="16">TonB-dependent receptor</fullName>
    </submittedName>
</protein>
<gene>
    <name evidence="16" type="ORF">ACCI49_15615</name>
</gene>
<keyword evidence="5 10" id="KW-0812">Transmembrane</keyword>
<dbReference type="Gene3D" id="2.170.130.10">
    <property type="entry name" value="TonB-dependent receptor, plug domain"/>
    <property type="match status" value="1"/>
</dbReference>
<evidence type="ECO:0000256" key="12">
    <source>
        <dbReference type="RuleBase" id="RU003357"/>
    </source>
</evidence>
<evidence type="ECO:0000256" key="13">
    <source>
        <dbReference type="SAM" id="SignalP"/>
    </source>
</evidence>
<feature type="chain" id="PRO_5045257543" evidence="13">
    <location>
        <begin position="29"/>
        <end position="664"/>
    </location>
</feature>
<evidence type="ECO:0000256" key="7">
    <source>
        <dbReference type="ARBA" id="ARBA00023077"/>
    </source>
</evidence>
<dbReference type="CDD" id="cd01347">
    <property type="entry name" value="ligand_gated_channel"/>
    <property type="match status" value="1"/>
</dbReference>
<comment type="caution">
    <text evidence="16">The sequence shown here is derived from an EMBL/GenBank/DDBJ whole genome shotgun (WGS) entry which is preliminary data.</text>
</comment>
<dbReference type="PROSITE" id="PS52016">
    <property type="entry name" value="TONB_DEPENDENT_REC_3"/>
    <property type="match status" value="1"/>
</dbReference>
<evidence type="ECO:0000256" key="2">
    <source>
        <dbReference type="ARBA" id="ARBA00009810"/>
    </source>
</evidence>
<dbReference type="Gene3D" id="2.40.170.20">
    <property type="entry name" value="TonB-dependent receptor, beta-barrel domain"/>
    <property type="match status" value="1"/>
</dbReference>
<organism evidence="16 17">
    <name type="scientific">Microbulbifer epialgicus</name>
    <dbReference type="NCBI Taxonomy" id="393907"/>
    <lineage>
        <taxon>Bacteria</taxon>
        <taxon>Pseudomonadati</taxon>
        <taxon>Pseudomonadota</taxon>
        <taxon>Gammaproteobacteria</taxon>
        <taxon>Cellvibrionales</taxon>
        <taxon>Microbulbiferaceae</taxon>
        <taxon>Microbulbifer</taxon>
    </lineage>
</organism>
<comment type="similarity">
    <text evidence="2 10 12">Belongs to the TonB-dependent receptor family.</text>
</comment>
<evidence type="ECO:0000256" key="1">
    <source>
        <dbReference type="ARBA" id="ARBA00004571"/>
    </source>
</evidence>
<accession>A0ABV4P1V5</accession>
<dbReference type="RefSeq" id="WP_371840006.1">
    <property type="nucleotide sequence ID" value="NZ_JBGMEK010000038.1"/>
</dbReference>
<dbReference type="InterPro" id="IPR010917">
    <property type="entry name" value="TonB_rcpt_CS"/>
</dbReference>
<proteinExistence type="inferred from homology"/>
<evidence type="ECO:0000313" key="16">
    <source>
        <dbReference type="EMBL" id="MFA0812341.1"/>
    </source>
</evidence>
<keyword evidence="16" id="KW-0675">Receptor</keyword>
<evidence type="ECO:0000259" key="14">
    <source>
        <dbReference type="Pfam" id="PF00593"/>
    </source>
</evidence>
<evidence type="ECO:0000256" key="4">
    <source>
        <dbReference type="ARBA" id="ARBA00022452"/>
    </source>
</evidence>
<dbReference type="InterPro" id="IPR000531">
    <property type="entry name" value="Beta-barrel_TonB"/>
</dbReference>
<evidence type="ECO:0000256" key="10">
    <source>
        <dbReference type="PROSITE-ProRule" id="PRU01360"/>
    </source>
</evidence>
<name>A0ABV4P1V5_9GAMM</name>
<keyword evidence="7 12" id="KW-0798">TonB box</keyword>
<dbReference type="PROSITE" id="PS01156">
    <property type="entry name" value="TONB_DEPENDENT_REC_2"/>
    <property type="match status" value="1"/>
</dbReference>
<dbReference type="Proteomes" id="UP001569428">
    <property type="component" value="Unassembled WGS sequence"/>
</dbReference>
<evidence type="ECO:0000256" key="9">
    <source>
        <dbReference type="ARBA" id="ARBA00023237"/>
    </source>
</evidence>
<comment type="subcellular location">
    <subcellularLocation>
        <location evidence="1 10">Cell outer membrane</location>
        <topology evidence="1 10">Multi-pass membrane protein</topology>
    </subcellularLocation>
</comment>
<feature type="signal peptide" evidence="13">
    <location>
        <begin position="1"/>
        <end position="28"/>
    </location>
</feature>
<dbReference type="InterPro" id="IPR039426">
    <property type="entry name" value="TonB-dep_rcpt-like"/>
</dbReference>
<evidence type="ECO:0000256" key="8">
    <source>
        <dbReference type="ARBA" id="ARBA00023136"/>
    </source>
</evidence>
<dbReference type="InterPro" id="IPR012910">
    <property type="entry name" value="Plug_dom"/>
</dbReference>
<reference evidence="16 17" key="1">
    <citation type="submission" date="2024-08" db="EMBL/GenBank/DDBJ databases">
        <authorList>
            <person name="Ishaq N."/>
        </authorList>
    </citation>
    <scope>NUCLEOTIDE SEQUENCE [LARGE SCALE GENOMIC DNA]</scope>
    <source>
        <strain evidence="16 17">DSM 18651</strain>
    </source>
</reference>
<dbReference type="PANTHER" id="PTHR30069:SF41">
    <property type="entry name" value="HEME_HEMOPEXIN UTILIZATION PROTEIN C"/>
    <property type="match status" value="1"/>
</dbReference>
<feature type="domain" description="TonB-dependent receptor-like beta-barrel" evidence="14">
    <location>
        <begin position="192"/>
        <end position="623"/>
    </location>
</feature>
<evidence type="ECO:0000256" key="5">
    <source>
        <dbReference type="ARBA" id="ARBA00022692"/>
    </source>
</evidence>
<keyword evidence="9 10" id="KW-0998">Cell outer membrane</keyword>
<dbReference type="InterPro" id="IPR036942">
    <property type="entry name" value="Beta-barrel_TonB_sf"/>
</dbReference>
<keyword evidence="4 10" id="KW-1134">Transmembrane beta strand</keyword>
<dbReference type="Pfam" id="PF07715">
    <property type="entry name" value="Plug"/>
    <property type="match status" value="1"/>
</dbReference>
<dbReference type="PANTHER" id="PTHR30069">
    <property type="entry name" value="TONB-DEPENDENT OUTER MEMBRANE RECEPTOR"/>
    <property type="match status" value="1"/>
</dbReference>
<keyword evidence="8 10" id="KW-0472">Membrane</keyword>
<dbReference type="EMBL" id="JBGMEK010000038">
    <property type="protein sequence ID" value="MFA0812341.1"/>
    <property type="molecule type" value="Genomic_DNA"/>
</dbReference>
<evidence type="ECO:0000256" key="6">
    <source>
        <dbReference type="ARBA" id="ARBA00022729"/>
    </source>
</evidence>
<evidence type="ECO:0000256" key="11">
    <source>
        <dbReference type="PROSITE-ProRule" id="PRU10144"/>
    </source>
</evidence>
<evidence type="ECO:0000259" key="15">
    <source>
        <dbReference type="Pfam" id="PF07715"/>
    </source>
</evidence>
<keyword evidence="17" id="KW-1185">Reference proteome</keyword>
<feature type="short sequence motif" description="TonB C-terminal box" evidence="11">
    <location>
        <begin position="647"/>
        <end position="664"/>
    </location>
</feature>
<dbReference type="SUPFAM" id="SSF56935">
    <property type="entry name" value="Porins"/>
    <property type="match status" value="1"/>
</dbReference>